<evidence type="ECO:0000313" key="2">
    <source>
        <dbReference type="Proteomes" id="UP000275078"/>
    </source>
</evidence>
<organism evidence="1 2">
    <name type="scientific">Ascobolus immersus RN42</name>
    <dbReference type="NCBI Taxonomy" id="1160509"/>
    <lineage>
        <taxon>Eukaryota</taxon>
        <taxon>Fungi</taxon>
        <taxon>Dikarya</taxon>
        <taxon>Ascomycota</taxon>
        <taxon>Pezizomycotina</taxon>
        <taxon>Pezizomycetes</taxon>
        <taxon>Pezizales</taxon>
        <taxon>Ascobolaceae</taxon>
        <taxon>Ascobolus</taxon>
    </lineage>
</organism>
<reference evidence="1 2" key="1">
    <citation type="journal article" date="2018" name="Nat. Ecol. Evol.">
        <title>Pezizomycetes genomes reveal the molecular basis of ectomycorrhizal truffle lifestyle.</title>
        <authorList>
            <person name="Murat C."/>
            <person name="Payen T."/>
            <person name="Noel B."/>
            <person name="Kuo A."/>
            <person name="Morin E."/>
            <person name="Chen J."/>
            <person name="Kohler A."/>
            <person name="Krizsan K."/>
            <person name="Balestrini R."/>
            <person name="Da Silva C."/>
            <person name="Montanini B."/>
            <person name="Hainaut M."/>
            <person name="Levati E."/>
            <person name="Barry K.W."/>
            <person name="Belfiori B."/>
            <person name="Cichocki N."/>
            <person name="Clum A."/>
            <person name="Dockter R.B."/>
            <person name="Fauchery L."/>
            <person name="Guy J."/>
            <person name="Iotti M."/>
            <person name="Le Tacon F."/>
            <person name="Lindquist E.A."/>
            <person name="Lipzen A."/>
            <person name="Malagnac F."/>
            <person name="Mello A."/>
            <person name="Molinier V."/>
            <person name="Miyauchi S."/>
            <person name="Poulain J."/>
            <person name="Riccioni C."/>
            <person name="Rubini A."/>
            <person name="Sitrit Y."/>
            <person name="Splivallo R."/>
            <person name="Traeger S."/>
            <person name="Wang M."/>
            <person name="Zifcakova L."/>
            <person name="Wipf D."/>
            <person name="Zambonelli A."/>
            <person name="Paolocci F."/>
            <person name="Nowrousian M."/>
            <person name="Ottonello S."/>
            <person name="Baldrian P."/>
            <person name="Spatafora J.W."/>
            <person name="Henrissat B."/>
            <person name="Nagy L.G."/>
            <person name="Aury J.M."/>
            <person name="Wincker P."/>
            <person name="Grigoriev I.V."/>
            <person name="Bonfante P."/>
            <person name="Martin F.M."/>
        </authorList>
    </citation>
    <scope>NUCLEOTIDE SEQUENCE [LARGE SCALE GENOMIC DNA]</scope>
    <source>
        <strain evidence="1 2">RN42</strain>
    </source>
</reference>
<dbReference type="Proteomes" id="UP000275078">
    <property type="component" value="Unassembled WGS sequence"/>
</dbReference>
<proteinExistence type="predicted"/>
<dbReference type="STRING" id="1160509.A0A3N4IM62"/>
<gene>
    <name evidence="1" type="ORF">BJ508DRAFT_345044</name>
</gene>
<protein>
    <submittedName>
        <fullName evidence="1">Uncharacterized protein</fullName>
    </submittedName>
</protein>
<name>A0A3N4IM62_ASCIM</name>
<sequence>MEELWQSLIPHFVAEETGRCFRICTDKEIVFKHNQSGVLQPRRDSIPNLIDPFGYLSNGDCWSYEIGFKDAVVQFIDKEQLHKVDCDAISDTFGGLRLGFEVSDRQMYDLTAEGGTSEFGGGPYTGGSCMGLNLRLGDGREVTTTVTHAFVALYQHRYPRDRLKNFIVSKAKDVTMSISKGLGFVRKMAESMKISAARPLREPVQFFRKDPNEKMGVITQCFDTPDWHYLFPHGFPHDLSLISATPNGPLPVIATPPNTPRITGRLGQYDCFGVFGWCGVIG</sequence>
<evidence type="ECO:0000313" key="1">
    <source>
        <dbReference type="EMBL" id="RPA87215.1"/>
    </source>
</evidence>
<dbReference type="OrthoDB" id="3009558at2759"/>
<keyword evidence="2" id="KW-1185">Reference proteome</keyword>
<accession>A0A3N4IM62</accession>
<dbReference type="EMBL" id="ML119647">
    <property type="protein sequence ID" value="RPA87215.1"/>
    <property type="molecule type" value="Genomic_DNA"/>
</dbReference>
<dbReference type="AlphaFoldDB" id="A0A3N4IM62"/>